<dbReference type="EMBL" id="FNDK01000007">
    <property type="protein sequence ID" value="SDH55043.1"/>
    <property type="molecule type" value="Genomic_DNA"/>
</dbReference>
<dbReference type="Proteomes" id="UP000199163">
    <property type="component" value="Unassembled WGS sequence"/>
</dbReference>
<keyword evidence="4" id="KW-1185">Reference proteome</keyword>
<dbReference type="PANTHER" id="PTHR31223">
    <property type="entry name" value="LOG FAMILY PROTEIN YJL055W"/>
    <property type="match status" value="1"/>
</dbReference>
<evidence type="ECO:0000256" key="2">
    <source>
        <dbReference type="RuleBase" id="RU363015"/>
    </source>
</evidence>
<dbReference type="InterPro" id="IPR031100">
    <property type="entry name" value="LOG_fam"/>
</dbReference>
<evidence type="ECO:0000256" key="1">
    <source>
        <dbReference type="ARBA" id="ARBA00006763"/>
    </source>
</evidence>
<evidence type="ECO:0000313" key="3">
    <source>
        <dbReference type="EMBL" id="SDH55043.1"/>
    </source>
</evidence>
<accession>A0A1G8DBR8</accession>
<sequence length="178" mass="19506">MNTLTVFCGAKKGNRPIYIQAAQKLGRLAAELDVEIIYGGSSSGLMGAVADSALEKNGTVTGIIPEELKPQEIAHQHVSRLITVNSMHERKALMYEKGDAFVALPGGIGTLEEFMEVITWGAIGQHEKQCALLNVGNYYTPLEELLEHMVHEGFLAKHIKEKIVIEEDVEALLHKVNS</sequence>
<dbReference type="GO" id="GO:0016799">
    <property type="term" value="F:hydrolase activity, hydrolyzing N-glycosyl compounds"/>
    <property type="evidence" value="ECO:0007669"/>
    <property type="project" value="TreeGrafter"/>
</dbReference>
<proteinExistence type="inferred from homology"/>
<gene>
    <name evidence="3" type="ORF">SAMN05192534_10734</name>
</gene>
<keyword evidence="2" id="KW-0203">Cytokinin biosynthesis</keyword>
<dbReference type="GO" id="GO:0009691">
    <property type="term" value="P:cytokinin biosynthetic process"/>
    <property type="evidence" value="ECO:0007669"/>
    <property type="project" value="UniProtKB-UniRule"/>
</dbReference>
<dbReference type="InterPro" id="IPR005269">
    <property type="entry name" value="LOG"/>
</dbReference>
<comment type="similarity">
    <text evidence="1 2">Belongs to the LOG family.</text>
</comment>
<reference evidence="3 4" key="1">
    <citation type="submission" date="2016-10" db="EMBL/GenBank/DDBJ databases">
        <authorList>
            <person name="de Groot N.N."/>
        </authorList>
    </citation>
    <scope>NUCLEOTIDE SEQUENCE [LARGE SCALE GENOMIC DNA]</scope>
    <source>
        <strain evidence="3 4">DSM 21632</strain>
    </source>
</reference>
<organism evidence="3 4">
    <name type="scientific">Alteribacillus persepolensis</name>
    <dbReference type="NCBI Taxonomy" id="568899"/>
    <lineage>
        <taxon>Bacteria</taxon>
        <taxon>Bacillati</taxon>
        <taxon>Bacillota</taxon>
        <taxon>Bacilli</taxon>
        <taxon>Bacillales</taxon>
        <taxon>Bacillaceae</taxon>
        <taxon>Alteribacillus</taxon>
    </lineage>
</organism>
<protein>
    <recommendedName>
        <fullName evidence="2">Cytokinin riboside 5'-monophosphate phosphoribohydrolase</fullName>
        <ecNumber evidence="2">3.2.2.n1</ecNumber>
    </recommendedName>
</protein>
<dbReference type="NCBIfam" id="TIGR00730">
    <property type="entry name" value="Rossman fold protein, TIGR00730 family"/>
    <property type="match status" value="1"/>
</dbReference>
<dbReference type="Gene3D" id="3.40.50.450">
    <property type="match status" value="1"/>
</dbReference>
<dbReference type="RefSeq" id="WP_091272633.1">
    <property type="nucleotide sequence ID" value="NZ_FNDK01000007.1"/>
</dbReference>
<dbReference type="GO" id="GO:0005829">
    <property type="term" value="C:cytosol"/>
    <property type="evidence" value="ECO:0007669"/>
    <property type="project" value="TreeGrafter"/>
</dbReference>
<dbReference type="Pfam" id="PF03641">
    <property type="entry name" value="Lysine_decarbox"/>
    <property type="match status" value="1"/>
</dbReference>
<dbReference type="SUPFAM" id="SSF102405">
    <property type="entry name" value="MCP/YpsA-like"/>
    <property type="match status" value="1"/>
</dbReference>
<dbReference type="STRING" id="568899.SAMN05192534_10734"/>
<keyword evidence="2" id="KW-0378">Hydrolase</keyword>
<name>A0A1G8DBR8_9BACI</name>
<dbReference type="EC" id="3.2.2.n1" evidence="2"/>
<dbReference type="PANTHER" id="PTHR31223:SF70">
    <property type="entry name" value="LOG FAMILY PROTEIN YJL055W"/>
    <property type="match status" value="1"/>
</dbReference>
<evidence type="ECO:0000313" key="4">
    <source>
        <dbReference type="Proteomes" id="UP000199163"/>
    </source>
</evidence>
<dbReference type="OrthoDB" id="9801098at2"/>
<dbReference type="AlphaFoldDB" id="A0A1G8DBR8"/>